<comment type="caution">
    <text evidence="2">The sequence shown here is derived from an EMBL/GenBank/DDBJ whole genome shotgun (WGS) entry which is preliminary data.</text>
</comment>
<dbReference type="GO" id="GO:0016787">
    <property type="term" value="F:hydrolase activity"/>
    <property type="evidence" value="ECO:0007669"/>
    <property type="project" value="UniProtKB-KW"/>
</dbReference>
<dbReference type="RefSeq" id="WP_170053321.1">
    <property type="nucleotide sequence ID" value="NZ_JABBKX010000002.1"/>
</dbReference>
<evidence type="ECO:0000259" key="1">
    <source>
        <dbReference type="Pfam" id="PF00561"/>
    </source>
</evidence>
<organism evidence="2 3">
    <name type="scientific">Neoroseomonas marina</name>
    <dbReference type="NCBI Taxonomy" id="1232220"/>
    <lineage>
        <taxon>Bacteria</taxon>
        <taxon>Pseudomonadati</taxon>
        <taxon>Pseudomonadota</taxon>
        <taxon>Alphaproteobacteria</taxon>
        <taxon>Acetobacterales</taxon>
        <taxon>Acetobacteraceae</taxon>
        <taxon>Neoroseomonas</taxon>
    </lineage>
</organism>
<protein>
    <submittedName>
        <fullName evidence="2">Alpha/beta hydrolase</fullName>
    </submittedName>
</protein>
<dbReference type="PANTHER" id="PTHR43433:SF3">
    <property type="entry name" value="NON-HEME CHLOROPEROXIDASE"/>
    <property type="match status" value="1"/>
</dbReference>
<dbReference type="InterPro" id="IPR050471">
    <property type="entry name" value="AB_hydrolase"/>
</dbReference>
<dbReference type="InterPro" id="IPR000073">
    <property type="entry name" value="AB_hydrolase_1"/>
</dbReference>
<feature type="domain" description="AB hydrolase-1" evidence="1">
    <location>
        <begin position="24"/>
        <end position="261"/>
    </location>
</feature>
<dbReference type="Gene3D" id="3.40.50.1820">
    <property type="entry name" value="alpha/beta hydrolase"/>
    <property type="match status" value="1"/>
</dbReference>
<accession>A0A848EAA5</accession>
<dbReference type="Pfam" id="PF00561">
    <property type="entry name" value="Abhydrolase_1"/>
    <property type="match status" value="1"/>
</dbReference>
<dbReference type="Proteomes" id="UP000548582">
    <property type="component" value="Unassembled WGS sequence"/>
</dbReference>
<evidence type="ECO:0000313" key="3">
    <source>
        <dbReference type="Proteomes" id="UP000548582"/>
    </source>
</evidence>
<dbReference type="InterPro" id="IPR029058">
    <property type="entry name" value="AB_hydrolase_fold"/>
</dbReference>
<reference evidence="2 3" key="1">
    <citation type="submission" date="2020-03" db="EMBL/GenBank/DDBJ databases">
        <authorList>
            <person name="Sun Q."/>
        </authorList>
    </citation>
    <scope>NUCLEOTIDE SEQUENCE [LARGE SCALE GENOMIC DNA]</scope>
    <source>
        <strain evidence="2 3">JC162</strain>
    </source>
</reference>
<dbReference type="AlphaFoldDB" id="A0A848EAA5"/>
<keyword evidence="3" id="KW-1185">Reference proteome</keyword>
<proteinExistence type="predicted"/>
<evidence type="ECO:0000313" key="2">
    <source>
        <dbReference type="EMBL" id="NMJ41082.1"/>
    </source>
</evidence>
<gene>
    <name evidence="2" type="ORF">GWK16_07515</name>
</gene>
<dbReference type="SUPFAM" id="SSF53474">
    <property type="entry name" value="alpha/beta-Hydrolases"/>
    <property type="match status" value="1"/>
</dbReference>
<sequence>MPFVTTADGVEIFYKDWGPKDAQPIVFHHGWPLSGDDWDAQMLLFLGKGFRVVAHDRRGHGRSTQVGGGHDMDHYAADAASVVKELDLRNAVHVGHSTGGGEALHYTVKHGQPQGRVAKLVMIGAVPPIMLKTASNPGGLPIEVFDGFRAALAANRAQFFLDVPAGPFYGYNRPGAATQPGVVNNWWRQGMMGGAKAHYDGIKAFSETDFTEDLKAVTVPTLVMHGDDDQIVPIADSALLSAKLVKGATLKVYPGYPHGMCTTHADAINADLLAFIQG</sequence>
<dbReference type="PRINTS" id="PR00111">
    <property type="entry name" value="ABHYDROLASE"/>
</dbReference>
<dbReference type="PANTHER" id="PTHR43433">
    <property type="entry name" value="HYDROLASE, ALPHA/BETA FOLD FAMILY PROTEIN"/>
    <property type="match status" value="1"/>
</dbReference>
<name>A0A848EAA5_9PROT</name>
<keyword evidence="2" id="KW-0378">Hydrolase</keyword>
<dbReference type="EMBL" id="JABBKX010000002">
    <property type="protein sequence ID" value="NMJ41082.1"/>
    <property type="molecule type" value="Genomic_DNA"/>
</dbReference>